<reference evidence="1 2" key="1">
    <citation type="submission" date="2016-11" db="EMBL/GenBank/DDBJ databases">
        <authorList>
            <person name="Jaros S."/>
            <person name="Januszkiewicz K."/>
            <person name="Wedrychowicz H."/>
        </authorList>
    </citation>
    <scope>NUCLEOTIDE SEQUENCE [LARGE SCALE GENOMIC DNA]</scope>
    <source>
        <strain evidence="1 2">CGMCC 1.12145</strain>
    </source>
</reference>
<protein>
    <submittedName>
        <fullName evidence="1">Uncharacterized protein</fullName>
    </submittedName>
</protein>
<dbReference type="AlphaFoldDB" id="A0A1K1QBH4"/>
<organism evidence="1 2">
    <name type="scientific">Sinomicrobium oceani</name>
    <dbReference type="NCBI Taxonomy" id="1150368"/>
    <lineage>
        <taxon>Bacteria</taxon>
        <taxon>Pseudomonadati</taxon>
        <taxon>Bacteroidota</taxon>
        <taxon>Flavobacteriia</taxon>
        <taxon>Flavobacteriales</taxon>
        <taxon>Flavobacteriaceae</taxon>
        <taxon>Sinomicrobium</taxon>
    </lineage>
</organism>
<gene>
    <name evidence="1" type="ORF">SAMN02927921_02402</name>
</gene>
<dbReference type="PROSITE" id="PS51257">
    <property type="entry name" value="PROKAR_LIPOPROTEIN"/>
    <property type="match status" value="1"/>
</dbReference>
<dbReference type="OrthoDB" id="1524444at2"/>
<keyword evidence="2" id="KW-1185">Reference proteome</keyword>
<dbReference type="Proteomes" id="UP000182248">
    <property type="component" value="Unassembled WGS sequence"/>
</dbReference>
<dbReference type="RefSeq" id="WP_072317615.1">
    <property type="nucleotide sequence ID" value="NZ_FPJE01000012.1"/>
</dbReference>
<name>A0A1K1QBH4_9FLAO</name>
<sequence length="179" mass="19794">MKKILALVLVSALVFVSCEGDQGPPGQDGLDGLNGHIFEAGPVDLSYDPATNLYSAIINFADETDFEILDTDAVLVYRLQGSVEFNDGTTADSWALLPLTYTPDEGTFYYTFEHNYIDTEIFIDGNFDLSGLASEYTQDQIFRIVIIPNPDAQGLNVSNFDEVLKALNPEQIKQIEIKN</sequence>
<accession>A0A1K1QBH4</accession>
<evidence type="ECO:0000313" key="1">
    <source>
        <dbReference type="EMBL" id="SFW57003.1"/>
    </source>
</evidence>
<dbReference type="STRING" id="1150368.SAMN02927921_02402"/>
<evidence type="ECO:0000313" key="2">
    <source>
        <dbReference type="Proteomes" id="UP000182248"/>
    </source>
</evidence>
<proteinExistence type="predicted"/>
<dbReference type="EMBL" id="FPJE01000012">
    <property type="protein sequence ID" value="SFW57003.1"/>
    <property type="molecule type" value="Genomic_DNA"/>
</dbReference>